<sequence length="936" mass="107345">MNYNSSSSGYRKANNVTIAHQGSQQTLPPQIQQQQQQLYLHNQQQSQAQQMQQQLQQQQQQQQLPPQTSQQQQLHMKPIPHHPGSMNARSGIPQPALMASNSILTLGPFKHRKDLTRESVLSTYQIMGYIAAGTYGKVYKAKLKNKNPVDDADTKDMLDESIVSPEVNNNTNNNNNNNNNNNPLGLPQFYAIKKFKSDNHHHHNNNNNNNGNINNMKNNNSMNLGSMNNNGVGGNNNSIHQDEVLHYTGISQSAIREMSLCRELNNKNITRLVDIILENKSIYMIFEFCEHDLLQIIHYQSHPEFKPIPSSTIKSLIWQILNGVTYLHKNWIFHRDLKPANIMVSSQGIVKIGDLGLARKFKNPLQSLYTGDKVVVTIWYRAPELLLGTRHYSPAIDLWAVGCILAELLSLRPIFKGEEAKIDLNNKKSVPFQKNQLQKIVEILGTPTTENWPNLNKYPEYVSYTQNFNQNYPNNLANWFKMINGGNNTNSNNCLQLLSGLLNYDPESRLTADQALVHPYFLELPKVTENAFEGLSYKYPNRKIYTDDNDIMTGQPQPQPQPQQQQQQQQLPPQSQQQMQVQQNIQMSQVQQMQQQIQSQQLQGYKRSMDDMAYLSTMKISDLYDDKTTITSTRFSDIYKAIDKSTNAPVCLKVVDEDLCHPPHSIRQEIDILKKLNESNRHPHILEYITDLTIYDDKILVTPLYDYNLQELIKSKKYCRRKSRFNDDGQISYTLQNTIEESDVTLFLKNFISGLAFIHDHGIIHRDIKMSNIFYKNKNGDCDITNPVIGDFGISYDCNNPPKNEPIDKKFTDVSTGIYKSPVLILGYQEYGFEIDVYSTGVMMTILYSPKFMSPLEDVDDSGEVSDLRLLHKISDCFGIDDKLIEISNENHFKLVEKPQKDVSMLLPRCNNDNIKQIFTKMIHHQITTNEILGSL</sequence>
<evidence type="ECO:0000256" key="2">
    <source>
        <dbReference type="ARBA" id="ARBA00006485"/>
    </source>
</evidence>
<keyword evidence="12" id="KW-0460">Magnesium</keyword>
<dbReference type="SUPFAM" id="SSF56112">
    <property type="entry name" value="Protein kinase-like (PK-like)"/>
    <property type="match status" value="2"/>
</dbReference>
<comment type="caution">
    <text evidence="23">The sequence shown here is derived from an EMBL/GenBank/DDBJ whole genome shotgun (WGS) entry which is preliminary data.</text>
</comment>
<dbReference type="PANTHER" id="PTHR24056">
    <property type="entry name" value="CELL DIVISION PROTEIN KINASE"/>
    <property type="match status" value="1"/>
</dbReference>
<dbReference type="FunFam" id="1.10.510.10:FF:000408">
    <property type="entry name" value="Serine/threonine-protein kinase SSN3"/>
    <property type="match status" value="1"/>
</dbReference>
<evidence type="ECO:0000256" key="18">
    <source>
        <dbReference type="ARBA" id="ARBA00047811"/>
    </source>
</evidence>
<evidence type="ECO:0000256" key="6">
    <source>
        <dbReference type="ARBA" id="ARBA00022527"/>
    </source>
</evidence>
<feature type="region of interest" description="Disordered" evidence="21">
    <location>
        <begin position="546"/>
        <end position="579"/>
    </location>
</feature>
<evidence type="ECO:0000313" key="24">
    <source>
        <dbReference type="Proteomes" id="UP000011777"/>
    </source>
</evidence>
<comment type="catalytic activity">
    <reaction evidence="20">
        <text>[DNA-directed RNA polymerase] + ATP = phospho-[DNA-directed RNA polymerase] + ADP + H(+)</text>
        <dbReference type="Rhea" id="RHEA:10216"/>
        <dbReference type="Rhea" id="RHEA-COMP:11321"/>
        <dbReference type="Rhea" id="RHEA-COMP:11322"/>
        <dbReference type="ChEBI" id="CHEBI:15378"/>
        <dbReference type="ChEBI" id="CHEBI:30616"/>
        <dbReference type="ChEBI" id="CHEBI:43176"/>
        <dbReference type="ChEBI" id="CHEBI:68546"/>
        <dbReference type="ChEBI" id="CHEBI:456216"/>
        <dbReference type="EC" id="2.7.11.23"/>
    </reaction>
</comment>
<evidence type="ECO:0000256" key="16">
    <source>
        <dbReference type="ARBA" id="ARBA00023242"/>
    </source>
</evidence>
<evidence type="ECO:0000256" key="21">
    <source>
        <dbReference type="SAM" id="MobiDB-lite"/>
    </source>
</evidence>
<name>M3HT97_CANMX</name>
<feature type="compositionally biased region" description="Low complexity" evidence="21">
    <location>
        <begin position="205"/>
        <end position="225"/>
    </location>
</feature>
<comment type="similarity">
    <text evidence="2">Belongs to the protein kinase superfamily. CMGC Ser/Thr protein kinase family. CDC2/CDKX subfamily.</text>
</comment>
<dbReference type="GO" id="GO:0046872">
    <property type="term" value="F:metal ion binding"/>
    <property type="evidence" value="ECO:0007669"/>
    <property type="project" value="UniProtKB-KW"/>
</dbReference>
<evidence type="ECO:0000256" key="10">
    <source>
        <dbReference type="ARBA" id="ARBA00022777"/>
    </source>
</evidence>
<dbReference type="GO" id="GO:0016592">
    <property type="term" value="C:mediator complex"/>
    <property type="evidence" value="ECO:0007669"/>
    <property type="project" value="TreeGrafter"/>
</dbReference>
<keyword evidence="14" id="KW-0010">Activator</keyword>
<proteinExistence type="inferred from homology"/>
<feature type="region of interest" description="Disordered" evidence="21">
    <location>
        <begin position="198"/>
        <end position="225"/>
    </location>
</feature>
<keyword evidence="24" id="KW-1185">Reference proteome</keyword>
<reference evidence="23 24" key="1">
    <citation type="submission" date="2013-02" db="EMBL/GenBank/DDBJ databases">
        <title>Genome sequence of Candida maltosa Xu316, a potential industrial strain for xylitol and ethanol production.</title>
        <authorList>
            <person name="Yu J."/>
            <person name="Wang Q."/>
            <person name="Geng X."/>
            <person name="Bao W."/>
            <person name="He P."/>
            <person name="Cai J."/>
        </authorList>
    </citation>
    <scope>NUCLEOTIDE SEQUENCE [LARGE SCALE GENOMIC DNA]</scope>
    <source>
        <strain evidence="24">Xu316</strain>
    </source>
</reference>
<dbReference type="EC" id="2.7.11.22" evidence="4"/>
<feature type="domain" description="Protein kinase" evidence="22">
    <location>
        <begin position="124"/>
        <end position="521"/>
    </location>
</feature>
<evidence type="ECO:0000259" key="22">
    <source>
        <dbReference type="PROSITE" id="PS50011"/>
    </source>
</evidence>
<dbReference type="eggNOG" id="KOG0594">
    <property type="taxonomic scope" value="Eukaryota"/>
</dbReference>
<organism evidence="23 24">
    <name type="scientific">Candida maltosa (strain Xu316)</name>
    <name type="common">Yeast</name>
    <dbReference type="NCBI Taxonomy" id="1245528"/>
    <lineage>
        <taxon>Eukaryota</taxon>
        <taxon>Fungi</taxon>
        <taxon>Dikarya</taxon>
        <taxon>Ascomycota</taxon>
        <taxon>Saccharomycotina</taxon>
        <taxon>Pichiomycetes</taxon>
        <taxon>Debaryomycetaceae</taxon>
        <taxon>Candida/Lodderomyces clade</taxon>
        <taxon>Candida</taxon>
    </lineage>
</organism>
<dbReference type="InterPro" id="IPR008271">
    <property type="entry name" value="Ser/Thr_kinase_AS"/>
</dbReference>
<keyword evidence="16" id="KW-0539">Nucleus</keyword>
<dbReference type="Proteomes" id="UP000011777">
    <property type="component" value="Unassembled WGS sequence"/>
</dbReference>
<dbReference type="Gene3D" id="3.30.200.20">
    <property type="entry name" value="Phosphorylase Kinase, domain 1"/>
    <property type="match status" value="2"/>
</dbReference>
<evidence type="ECO:0000256" key="13">
    <source>
        <dbReference type="ARBA" id="ARBA00023015"/>
    </source>
</evidence>
<keyword evidence="10 23" id="KW-0418">Kinase</keyword>
<dbReference type="SMART" id="SM00220">
    <property type="entry name" value="S_TKc"/>
    <property type="match status" value="2"/>
</dbReference>
<evidence type="ECO:0000256" key="12">
    <source>
        <dbReference type="ARBA" id="ARBA00022842"/>
    </source>
</evidence>
<comment type="catalytic activity">
    <reaction evidence="18">
        <text>L-threonyl-[protein] + ATP = O-phospho-L-threonyl-[protein] + ADP + H(+)</text>
        <dbReference type="Rhea" id="RHEA:46608"/>
        <dbReference type="Rhea" id="RHEA-COMP:11060"/>
        <dbReference type="Rhea" id="RHEA-COMP:11605"/>
        <dbReference type="ChEBI" id="CHEBI:15378"/>
        <dbReference type="ChEBI" id="CHEBI:30013"/>
        <dbReference type="ChEBI" id="CHEBI:30616"/>
        <dbReference type="ChEBI" id="CHEBI:61977"/>
        <dbReference type="ChEBI" id="CHEBI:456216"/>
        <dbReference type="EC" id="2.7.11.22"/>
    </reaction>
</comment>
<keyword evidence="11" id="KW-0067">ATP-binding</keyword>
<evidence type="ECO:0000313" key="23">
    <source>
        <dbReference type="EMBL" id="EMG50832.1"/>
    </source>
</evidence>
<keyword evidence="9" id="KW-0547">Nucleotide-binding</keyword>
<dbReference type="Pfam" id="PF00069">
    <property type="entry name" value="Pkinase"/>
    <property type="match status" value="2"/>
</dbReference>
<keyword evidence="6" id="KW-0723">Serine/threonine-protein kinase</keyword>
<evidence type="ECO:0000256" key="5">
    <source>
        <dbReference type="ARBA" id="ARBA00022491"/>
    </source>
</evidence>
<dbReference type="InterPro" id="IPR011009">
    <property type="entry name" value="Kinase-like_dom_sf"/>
</dbReference>
<dbReference type="EMBL" id="AOGT01000108">
    <property type="protein sequence ID" value="EMG50832.1"/>
    <property type="molecule type" value="Genomic_DNA"/>
</dbReference>
<dbReference type="STRING" id="1245528.M3HT97"/>
<dbReference type="EC" id="2.7.11.23" evidence="3"/>
<dbReference type="SUPFAM" id="SSF81995">
    <property type="entry name" value="beta-sandwich domain of Sec23/24"/>
    <property type="match status" value="1"/>
</dbReference>
<evidence type="ECO:0000256" key="19">
    <source>
        <dbReference type="ARBA" id="ARBA00048367"/>
    </source>
</evidence>
<dbReference type="Gene3D" id="1.10.510.10">
    <property type="entry name" value="Transferase(Phosphotransferase) domain 1"/>
    <property type="match status" value="2"/>
</dbReference>
<comment type="catalytic activity">
    <reaction evidence="19">
        <text>L-seryl-[protein] + ATP = O-phospho-L-seryl-[protein] + ADP + H(+)</text>
        <dbReference type="Rhea" id="RHEA:17989"/>
        <dbReference type="Rhea" id="RHEA-COMP:9863"/>
        <dbReference type="Rhea" id="RHEA-COMP:11604"/>
        <dbReference type="ChEBI" id="CHEBI:15378"/>
        <dbReference type="ChEBI" id="CHEBI:29999"/>
        <dbReference type="ChEBI" id="CHEBI:30616"/>
        <dbReference type="ChEBI" id="CHEBI:83421"/>
        <dbReference type="ChEBI" id="CHEBI:456216"/>
        <dbReference type="EC" id="2.7.11.22"/>
    </reaction>
</comment>
<keyword evidence="5" id="KW-0678">Repressor</keyword>
<feature type="compositionally biased region" description="Low complexity" evidence="21">
    <location>
        <begin position="168"/>
        <end position="182"/>
    </location>
</feature>
<feature type="region of interest" description="Disordered" evidence="21">
    <location>
        <begin position="164"/>
        <end position="185"/>
    </location>
</feature>
<dbReference type="GO" id="GO:0004693">
    <property type="term" value="F:cyclin-dependent protein serine/threonine kinase activity"/>
    <property type="evidence" value="ECO:0007669"/>
    <property type="project" value="UniProtKB-EC"/>
</dbReference>
<dbReference type="HOGENOM" id="CLU_313079_0_0_1"/>
<dbReference type="PANTHER" id="PTHR24056:SF495">
    <property type="entry name" value="CYCLIN-DEPENDENT KINASE 8-RELATED"/>
    <property type="match status" value="1"/>
</dbReference>
<dbReference type="InterPro" id="IPR000719">
    <property type="entry name" value="Prot_kinase_dom"/>
</dbReference>
<evidence type="ECO:0000256" key="11">
    <source>
        <dbReference type="ARBA" id="ARBA00022840"/>
    </source>
</evidence>
<keyword evidence="7" id="KW-0808">Transferase</keyword>
<dbReference type="PROSITE" id="PS00108">
    <property type="entry name" value="PROTEIN_KINASE_ST"/>
    <property type="match status" value="2"/>
</dbReference>
<evidence type="ECO:0000256" key="4">
    <source>
        <dbReference type="ARBA" id="ARBA00012425"/>
    </source>
</evidence>
<evidence type="ECO:0000256" key="1">
    <source>
        <dbReference type="ARBA" id="ARBA00004123"/>
    </source>
</evidence>
<dbReference type="PROSITE" id="PS50011">
    <property type="entry name" value="PROTEIN_KINASE_DOM"/>
    <property type="match status" value="2"/>
</dbReference>
<evidence type="ECO:0000256" key="14">
    <source>
        <dbReference type="ARBA" id="ARBA00023159"/>
    </source>
</evidence>
<dbReference type="AlphaFoldDB" id="M3HT97"/>
<evidence type="ECO:0000256" key="17">
    <source>
        <dbReference type="ARBA" id="ARBA00041823"/>
    </source>
</evidence>
<protein>
    <recommendedName>
        <fullName evidence="17">Cyclin-dependent kinase 8</fullName>
        <ecNumber evidence="4">2.7.11.22</ecNumber>
        <ecNumber evidence="3">2.7.11.23</ecNumber>
    </recommendedName>
</protein>
<dbReference type="InterPro" id="IPR050108">
    <property type="entry name" value="CDK"/>
</dbReference>
<dbReference type="GO" id="GO:0005524">
    <property type="term" value="F:ATP binding"/>
    <property type="evidence" value="ECO:0007669"/>
    <property type="project" value="UniProtKB-KW"/>
</dbReference>
<dbReference type="OrthoDB" id="6284126at2759"/>
<evidence type="ECO:0000256" key="20">
    <source>
        <dbReference type="ARBA" id="ARBA00049280"/>
    </source>
</evidence>
<accession>M3HT97</accession>
<keyword evidence="13" id="KW-0805">Transcription regulation</keyword>
<dbReference type="eggNOG" id="KOG0666">
    <property type="taxonomic scope" value="Eukaryota"/>
</dbReference>
<evidence type="ECO:0000256" key="15">
    <source>
        <dbReference type="ARBA" id="ARBA00023163"/>
    </source>
</evidence>
<evidence type="ECO:0000256" key="7">
    <source>
        <dbReference type="ARBA" id="ARBA00022679"/>
    </source>
</evidence>
<evidence type="ECO:0000256" key="3">
    <source>
        <dbReference type="ARBA" id="ARBA00012409"/>
    </source>
</evidence>
<keyword evidence="8" id="KW-0479">Metal-binding</keyword>
<dbReference type="GO" id="GO:0008353">
    <property type="term" value="F:RNA polymerase II CTD heptapeptide repeat kinase activity"/>
    <property type="evidence" value="ECO:0007669"/>
    <property type="project" value="UniProtKB-EC"/>
</dbReference>
<comment type="subcellular location">
    <subcellularLocation>
        <location evidence="1">Nucleus</location>
    </subcellularLocation>
</comment>
<dbReference type="CDD" id="cd00180">
    <property type="entry name" value="PKc"/>
    <property type="match status" value="1"/>
</dbReference>
<feature type="region of interest" description="Disordered" evidence="21">
    <location>
        <begin position="56"/>
        <end position="93"/>
    </location>
</feature>
<evidence type="ECO:0000256" key="8">
    <source>
        <dbReference type="ARBA" id="ARBA00022723"/>
    </source>
</evidence>
<gene>
    <name evidence="23" type="ORF">G210_0552</name>
</gene>
<evidence type="ECO:0000256" key="9">
    <source>
        <dbReference type="ARBA" id="ARBA00022741"/>
    </source>
</evidence>
<keyword evidence="15" id="KW-0804">Transcription</keyword>
<feature type="domain" description="Protein kinase" evidence="22">
    <location>
        <begin position="624"/>
        <end position="936"/>
    </location>
</feature>
<feature type="compositionally biased region" description="Low complexity" evidence="21">
    <location>
        <begin position="56"/>
        <end position="74"/>
    </location>
</feature>
<feature type="compositionally biased region" description="Low complexity" evidence="21">
    <location>
        <begin position="562"/>
        <end position="579"/>
    </location>
</feature>